<evidence type="ECO:0000313" key="1">
    <source>
        <dbReference type="EMBL" id="KAI9918234.1"/>
    </source>
</evidence>
<name>A0ACC0WHC9_9STRA</name>
<gene>
    <name evidence="1" type="ORF">PsorP6_012242</name>
</gene>
<dbReference type="EMBL" id="CM047591">
    <property type="protein sequence ID" value="KAI9918234.1"/>
    <property type="molecule type" value="Genomic_DNA"/>
</dbReference>
<dbReference type="Proteomes" id="UP001163321">
    <property type="component" value="Chromosome 12"/>
</dbReference>
<sequence>MANNDVENREDKNHDSNRSRTKLFPQLGYEVRFRVAKHCKAGVKRATDLSITLSAREKIEKEIEAKLATMTRENGVVNRVKNGGGFIKCFDRPIDIYLPFHEVLESKQSYGQEVESGDTSQRFRAGKGTLIREGGGKKRESNASYEFESSDEGETIVTPELKEQEEELKFVVNENA</sequence>
<protein>
    <submittedName>
        <fullName evidence="1">Uncharacterized protein</fullName>
    </submittedName>
</protein>
<organism evidence="1 2">
    <name type="scientific">Peronosclerospora sorghi</name>
    <dbReference type="NCBI Taxonomy" id="230839"/>
    <lineage>
        <taxon>Eukaryota</taxon>
        <taxon>Sar</taxon>
        <taxon>Stramenopiles</taxon>
        <taxon>Oomycota</taxon>
        <taxon>Peronosporomycetes</taxon>
        <taxon>Peronosporales</taxon>
        <taxon>Peronosporaceae</taxon>
        <taxon>Peronosclerospora</taxon>
    </lineage>
</organism>
<proteinExistence type="predicted"/>
<comment type="caution">
    <text evidence="1">The sequence shown here is derived from an EMBL/GenBank/DDBJ whole genome shotgun (WGS) entry which is preliminary data.</text>
</comment>
<evidence type="ECO:0000313" key="2">
    <source>
        <dbReference type="Proteomes" id="UP001163321"/>
    </source>
</evidence>
<accession>A0ACC0WHC9</accession>
<reference evidence="1 2" key="1">
    <citation type="journal article" date="2022" name="bioRxiv">
        <title>The genome of the oomycete Peronosclerospora sorghi, a cosmopolitan pathogen of maize and sorghum, is inflated with dispersed pseudogenes.</title>
        <authorList>
            <person name="Fletcher K."/>
            <person name="Martin F."/>
            <person name="Isakeit T."/>
            <person name="Cavanaugh K."/>
            <person name="Magill C."/>
            <person name="Michelmore R."/>
        </authorList>
    </citation>
    <scope>NUCLEOTIDE SEQUENCE [LARGE SCALE GENOMIC DNA]</scope>
    <source>
        <strain evidence="1">P6</strain>
    </source>
</reference>
<keyword evidence="2" id="KW-1185">Reference proteome</keyword>